<dbReference type="Gene3D" id="3.40.309.10">
    <property type="entry name" value="Aldehyde Dehydrogenase, Chain A, domain 2"/>
    <property type="match status" value="1"/>
</dbReference>
<organism evidence="4 5">
    <name type="scientific">Aliiruegeria haliotis</name>
    <dbReference type="NCBI Taxonomy" id="1280846"/>
    <lineage>
        <taxon>Bacteria</taxon>
        <taxon>Pseudomonadati</taxon>
        <taxon>Pseudomonadota</taxon>
        <taxon>Alphaproteobacteria</taxon>
        <taxon>Rhodobacterales</taxon>
        <taxon>Roseobacteraceae</taxon>
        <taxon>Aliiruegeria</taxon>
    </lineage>
</organism>
<evidence type="ECO:0000313" key="4">
    <source>
        <dbReference type="EMBL" id="PRY20058.1"/>
    </source>
</evidence>
<keyword evidence="1" id="KW-0560">Oxidoreductase</keyword>
<keyword evidence="5" id="KW-1185">Reference proteome</keyword>
<dbReference type="AlphaFoldDB" id="A0A2T0RFV8"/>
<dbReference type="Pfam" id="PF00171">
    <property type="entry name" value="Aldedh"/>
    <property type="match status" value="1"/>
</dbReference>
<sequence>MMKDAEITNTVDRVLAGFGSAPATPQAAQPAETSSGLAAELVADLLAGIQDDAAKGATPDYVPGSKRCCWTKAKTGDDTTDTMVSDLVVRALSQKLDPQELPAAETVAEDIEALSETGFTALGDGVFDTMTAAVEAAHAAQQQYLFCSMEARRNFVDGIRAVALDPAILNRISRMAADETGMGNAAHKVIKNRLAAEKSPGVEDLSTGAQSGDGGLTLVEYSPFGVIGAITPTTNPTETIICNAIGMLAAGNSVVFSVHPRAARVSLLLIKLLNRKLAALGAPENLIVTVQKPSIENTNAMMSHPLVRMLVATGGPGIVKTVMSSGKKAIGAGAGNPPVVVDETADLDKAAQDIINGCGFDNNLPCIAEKELIVVDQVADYLIKQMQKCGAMLISDPAVIARLEERVLNENGGLATDCVGKSAVHLLREVGISAGDDTKVILVETGKDHPFAVEELMMPILPVVRAANVDEAIDLAVALEGGNRHTAMMHSTNVRKLTRMAKLIQTTIFVKNGPSYAGIGVGGEGFGTFTIAGPTGEGLTSARSFARKRRCVMVEALNVR</sequence>
<comment type="caution">
    <text evidence="4">The sequence shown here is derived from an EMBL/GenBank/DDBJ whole genome shotgun (WGS) entry which is preliminary data.</text>
</comment>
<reference evidence="4 5" key="1">
    <citation type="submission" date="2018-03" db="EMBL/GenBank/DDBJ databases">
        <title>Genomic Encyclopedia of Archaeal and Bacterial Type Strains, Phase II (KMG-II): from individual species to whole genera.</title>
        <authorList>
            <person name="Goeker M."/>
        </authorList>
    </citation>
    <scope>NUCLEOTIDE SEQUENCE [LARGE SCALE GENOMIC DNA]</scope>
    <source>
        <strain evidence="4 5">DSM 29328</strain>
    </source>
</reference>
<dbReference type="InterPro" id="IPR016162">
    <property type="entry name" value="Ald_DH_N"/>
</dbReference>
<dbReference type="NCBIfam" id="NF011927">
    <property type="entry name" value="PRK15398.1"/>
    <property type="match status" value="1"/>
</dbReference>
<dbReference type="Gene3D" id="3.40.605.10">
    <property type="entry name" value="Aldehyde Dehydrogenase, Chain A, domain 1"/>
    <property type="match status" value="1"/>
</dbReference>
<evidence type="ECO:0000313" key="5">
    <source>
        <dbReference type="Proteomes" id="UP000239480"/>
    </source>
</evidence>
<dbReference type="PANTHER" id="PTHR11699">
    <property type="entry name" value="ALDEHYDE DEHYDROGENASE-RELATED"/>
    <property type="match status" value="1"/>
</dbReference>
<dbReference type="InterPro" id="IPR015590">
    <property type="entry name" value="Aldehyde_DH_dom"/>
</dbReference>
<dbReference type="InterPro" id="IPR016163">
    <property type="entry name" value="Ald_DH_C"/>
</dbReference>
<dbReference type="SUPFAM" id="SSF53720">
    <property type="entry name" value="ALDH-like"/>
    <property type="match status" value="1"/>
</dbReference>
<dbReference type="Proteomes" id="UP000239480">
    <property type="component" value="Unassembled WGS sequence"/>
</dbReference>
<dbReference type="CDD" id="cd07121">
    <property type="entry name" value="ALDH_EutE"/>
    <property type="match status" value="1"/>
</dbReference>
<accession>A0A2T0RFV8</accession>
<keyword evidence="2" id="KW-0520">NAD</keyword>
<dbReference type="GO" id="GO:0008774">
    <property type="term" value="F:acetaldehyde dehydrogenase (acetylating) activity"/>
    <property type="evidence" value="ECO:0007669"/>
    <property type="project" value="InterPro"/>
</dbReference>
<proteinExistence type="predicted"/>
<name>A0A2T0RFV8_9RHOB</name>
<dbReference type="EMBL" id="PVTD01000015">
    <property type="protein sequence ID" value="PRY20058.1"/>
    <property type="molecule type" value="Genomic_DNA"/>
</dbReference>
<protein>
    <submittedName>
        <fullName evidence="4">Propionaldehyde dehydrogenase</fullName>
    </submittedName>
</protein>
<evidence type="ECO:0000256" key="1">
    <source>
        <dbReference type="ARBA" id="ARBA00023002"/>
    </source>
</evidence>
<dbReference type="InterPro" id="IPR016161">
    <property type="entry name" value="Ald_DH/histidinol_DH"/>
</dbReference>
<feature type="domain" description="Aldehyde dehydrogenase" evidence="3">
    <location>
        <begin position="129"/>
        <end position="514"/>
    </location>
</feature>
<evidence type="ECO:0000259" key="3">
    <source>
        <dbReference type="Pfam" id="PF00171"/>
    </source>
</evidence>
<evidence type="ECO:0000256" key="2">
    <source>
        <dbReference type="ARBA" id="ARBA00023027"/>
    </source>
</evidence>
<gene>
    <name evidence="4" type="ORF">CLV78_1157</name>
</gene>
<dbReference type="InterPro" id="IPR012408">
    <property type="entry name" value="Acetald_propionald_DH-rel"/>
</dbReference>